<evidence type="ECO:0000256" key="3">
    <source>
        <dbReference type="ARBA" id="ARBA00022553"/>
    </source>
</evidence>
<dbReference type="Pfam" id="PF02518">
    <property type="entry name" value="HATPase_c"/>
    <property type="match status" value="1"/>
</dbReference>
<dbReference type="PRINTS" id="PR00344">
    <property type="entry name" value="BCTRLSENSOR"/>
</dbReference>
<dbReference type="EMBL" id="CP155447">
    <property type="protein sequence ID" value="XBH03282.1"/>
    <property type="molecule type" value="Genomic_DNA"/>
</dbReference>
<evidence type="ECO:0000256" key="2">
    <source>
        <dbReference type="ARBA" id="ARBA00012438"/>
    </source>
</evidence>
<keyword evidence="7 12" id="KW-0067">ATP-binding</keyword>
<dbReference type="InterPro" id="IPR036890">
    <property type="entry name" value="HATPase_C_sf"/>
</dbReference>
<dbReference type="InterPro" id="IPR003661">
    <property type="entry name" value="HisK_dim/P_dom"/>
</dbReference>
<evidence type="ECO:0000256" key="8">
    <source>
        <dbReference type="ARBA" id="ARBA00023012"/>
    </source>
</evidence>
<dbReference type="PANTHER" id="PTHR43065">
    <property type="entry name" value="SENSOR HISTIDINE KINASE"/>
    <property type="match status" value="1"/>
</dbReference>
<dbReference type="RefSeq" id="WP_406696019.1">
    <property type="nucleotide sequence ID" value="NZ_CP155447.1"/>
</dbReference>
<dbReference type="AlphaFoldDB" id="A0AAU7CDR5"/>
<feature type="coiled-coil region" evidence="9">
    <location>
        <begin position="225"/>
        <end position="252"/>
    </location>
</feature>
<evidence type="ECO:0000256" key="5">
    <source>
        <dbReference type="ARBA" id="ARBA00022741"/>
    </source>
</evidence>
<dbReference type="GO" id="GO:0005524">
    <property type="term" value="F:ATP binding"/>
    <property type="evidence" value="ECO:0007669"/>
    <property type="project" value="UniProtKB-KW"/>
</dbReference>
<feature type="domain" description="Histidine kinase" evidence="11">
    <location>
        <begin position="261"/>
        <end position="468"/>
    </location>
</feature>
<dbReference type="InterPro" id="IPR003594">
    <property type="entry name" value="HATPase_dom"/>
</dbReference>
<evidence type="ECO:0000256" key="1">
    <source>
        <dbReference type="ARBA" id="ARBA00000085"/>
    </source>
</evidence>
<dbReference type="PROSITE" id="PS50109">
    <property type="entry name" value="HIS_KIN"/>
    <property type="match status" value="1"/>
</dbReference>
<feature type="transmembrane region" description="Helical" evidence="10">
    <location>
        <begin position="12"/>
        <end position="30"/>
    </location>
</feature>
<dbReference type="EC" id="2.7.13.3" evidence="2"/>
<evidence type="ECO:0000256" key="4">
    <source>
        <dbReference type="ARBA" id="ARBA00022679"/>
    </source>
</evidence>
<dbReference type="SUPFAM" id="SSF47384">
    <property type="entry name" value="Homodimeric domain of signal transducing histidine kinase"/>
    <property type="match status" value="1"/>
</dbReference>
<keyword evidence="10" id="KW-0812">Transmembrane</keyword>
<protein>
    <recommendedName>
        <fullName evidence="2">histidine kinase</fullName>
        <ecNumber evidence="2">2.7.13.3</ecNumber>
    </recommendedName>
</protein>
<dbReference type="InterPro" id="IPR005467">
    <property type="entry name" value="His_kinase_dom"/>
</dbReference>
<organism evidence="12">
    <name type="scientific">Singulisphaera sp. Ch08</name>
    <dbReference type="NCBI Taxonomy" id="3120278"/>
    <lineage>
        <taxon>Bacteria</taxon>
        <taxon>Pseudomonadati</taxon>
        <taxon>Planctomycetota</taxon>
        <taxon>Planctomycetia</taxon>
        <taxon>Isosphaerales</taxon>
        <taxon>Isosphaeraceae</taxon>
        <taxon>Singulisphaera</taxon>
    </lineage>
</organism>
<dbReference type="SMART" id="SM00387">
    <property type="entry name" value="HATPase_c"/>
    <property type="match status" value="1"/>
</dbReference>
<gene>
    <name evidence="12" type="ORF">V5E97_33985</name>
</gene>
<reference evidence="12" key="1">
    <citation type="submission" date="2024-05" db="EMBL/GenBank/DDBJ databases">
        <title>Planctomycetes of the genus Singulisphaera possess chitinolytic capabilities.</title>
        <authorList>
            <person name="Ivanova A."/>
        </authorList>
    </citation>
    <scope>NUCLEOTIDE SEQUENCE</scope>
    <source>
        <strain evidence="12">Ch08T</strain>
    </source>
</reference>
<dbReference type="InterPro" id="IPR004358">
    <property type="entry name" value="Sig_transdc_His_kin-like_C"/>
</dbReference>
<name>A0AAU7CDR5_9BACT</name>
<dbReference type="InterPro" id="IPR036097">
    <property type="entry name" value="HisK_dim/P_sf"/>
</dbReference>
<keyword evidence="6" id="KW-0418">Kinase</keyword>
<dbReference type="SMART" id="SM00388">
    <property type="entry name" value="HisKA"/>
    <property type="match status" value="1"/>
</dbReference>
<evidence type="ECO:0000256" key="9">
    <source>
        <dbReference type="SAM" id="Coils"/>
    </source>
</evidence>
<sequence>MARPRIRIPLKWQIGVVVACFVAALTSLWMTSTSVIERERRRASAKGVLDRAGESLAKRGISVLVRAPRWPDYLDPADWDALDRDLSAQATEALAPFDGVEGGYYVRDFNRFLGAAFPTAPPPPPTYKLEPNSRRAGPPRSEAELIEIQIDAAIRKKQSLFIVEVSQPSLVAIRTAPVAVRGQVVAATWTMIRLEDPLFLNRSIQGYQLAAGLALGGIALSLVLMAELARTVRRQAAEREQLQTELRRSERLAALGKLLAGVAHEVRNPLAGIRSTVQLWQRGIGPDAESFEGLVDEVDRLEGIVARLLHFSRADAQDLMPSDLNEVVAEVARLSSASAEAQGVTVELDLDPDLPPILMAPPAIVQVFRNLSTNALQAMPGGGTLRFSTRTDVIAGVVEARVADTGPGLSPEVLAHLFEPFYTTKAGGTGLGLAIAREIVLAHCGDLRSEPGRSERGALFTLTLPILRRDGHGV</sequence>
<keyword evidence="3" id="KW-0597">Phosphoprotein</keyword>
<dbReference type="CDD" id="cd00082">
    <property type="entry name" value="HisKA"/>
    <property type="match status" value="1"/>
</dbReference>
<dbReference type="PANTHER" id="PTHR43065:SF10">
    <property type="entry name" value="PEROXIDE STRESS-ACTIVATED HISTIDINE KINASE MAK3"/>
    <property type="match status" value="1"/>
</dbReference>
<keyword evidence="10" id="KW-1133">Transmembrane helix</keyword>
<dbReference type="SUPFAM" id="SSF55874">
    <property type="entry name" value="ATPase domain of HSP90 chaperone/DNA topoisomerase II/histidine kinase"/>
    <property type="match status" value="1"/>
</dbReference>
<dbReference type="Gene3D" id="3.30.565.10">
    <property type="entry name" value="Histidine kinase-like ATPase, C-terminal domain"/>
    <property type="match status" value="1"/>
</dbReference>
<evidence type="ECO:0000256" key="10">
    <source>
        <dbReference type="SAM" id="Phobius"/>
    </source>
</evidence>
<evidence type="ECO:0000256" key="6">
    <source>
        <dbReference type="ARBA" id="ARBA00022777"/>
    </source>
</evidence>
<accession>A0AAU7CDR5</accession>
<keyword evidence="5" id="KW-0547">Nucleotide-binding</keyword>
<evidence type="ECO:0000259" key="11">
    <source>
        <dbReference type="PROSITE" id="PS50109"/>
    </source>
</evidence>
<keyword evidence="9" id="KW-0175">Coiled coil</keyword>
<evidence type="ECO:0000313" key="12">
    <source>
        <dbReference type="EMBL" id="XBH03282.1"/>
    </source>
</evidence>
<keyword evidence="8" id="KW-0902">Two-component regulatory system</keyword>
<evidence type="ECO:0000256" key="7">
    <source>
        <dbReference type="ARBA" id="ARBA00022840"/>
    </source>
</evidence>
<dbReference type="Pfam" id="PF00512">
    <property type="entry name" value="HisKA"/>
    <property type="match status" value="1"/>
</dbReference>
<proteinExistence type="predicted"/>
<dbReference type="GO" id="GO:0000155">
    <property type="term" value="F:phosphorelay sensor kinase activity"/>
    <property type="evidence" value="ECO:0007669"/>
    <property type="project" value="InterPro"/>
</dbReference>
<comment type="catalytic activity">
    <reaction evidence="1">
        <text>ATP + protein L-histidine = ADP + protein N-phospho-L-histidine.</text>
        <dbReference type="EC" id="2.7.13.3"/>
    </reaction>
</comment>
<dbReference type="Gene3D" id="1.10.287.130">
    <property type="match status" value="1"/>
</dbReference>
<keyword evidence="4" id="KW-0808">Transferase</keyword>
<keyword evidence="10" id="KW-0472">Membrane</keyword>